<sequence>MPEMMNRNKNEPQFRYGEISIRAAEEGQQESRQVELSLSSEEPYQRWFGTEILSHDSDAIDTARLSEIGVMLFNHNVDYVLGKVVSVELDEEAHKLRAVVEFDDDEESEKIYQKVKSGTLKGVSVGYRVSVWEDVEAGATSTNGRFNGPCSVAIKWEPMELSIVSVPADPTVGVGRSFEAPQNEQNGDVNEMPKINEQAHNVERTATITEPTPPTPAQPEGATREASIQQERQRVQEISNLCRQFNIDAEPFISDGSSVEDTRAAVLERLAKERTPQNITVQADETDKFRAAATDGLAIRAGITVEKPAAGAENFRGKSLIRLATECCERFDGINTTDMGEEEIIRAALTGSGQFPGILSNTANKSMAQAYQTAPTTFQLWTGKGSNADFKAATRYRLSEADELEEITENGEFTNAEVSEASVTASVATYGRSFSLTRKAMINDDLGALSTIPALYGAAARRMINKMVYAILTSNPTIEGAALFHNDHKNLSAEALSVAGLGKVKAKMARQKNIGGKEALNIQPAFLIVPPELEVAAVQLISSAVDPTKANQTPNPFANRLNVVSDPELTTATEFYLAAAFGLCQTIEVTYLNGVETPTMESAVQFDTLGIKWRIYHDVGVNLLDFRGLAKSTGA</sequence>
<feature type="region of interest" description="Disordered" evidence="4">
    <location>
        <begin position="204"/>
        <end position="231"/>
    </location>
</feature>
<dbReference type="AlphaFoldDB" id="A0A1M6GEG2"/>
<reference evidence="6 7" key="1">
    <citation type="submission" date="2016-11" db="EMBL/GenBank/DDBJ databases">
        <authorList>
            <person name="Jaros S."/>
            <person name="Januszkiewicz K."/>
            <person name="Wedrychowicz H."/>
        </authorList>
    </citation>
    <scope>NUCLEOTIDE SEQUENCE [LARGE SCALE GENOMIC DNA]</scope>
    <source>
        <strain evidence="6 7">DSM 3074</strain>
    </source>
</reference>
<evidence type="ECO:0000256" key="3">
    <source>
        <dbReference type="ARBA" id="ARBA00022801"/>
    </source>
</evidence>
<proteinExistence type="predicted"/>
<dbReference type="Proteomes" id="UP000191240">
    <property type="component" value="Unassembled WGS sequence"/>
</dbReference>
<organism evidence="6 7">
    <name type="scientific">Anaerovibrio lipolyticus DSM 3074</name>
    <dbReference type="NCBI Taxonomy" id="1120997"/>
    <lineage>
        <taxon>Bacteria</taxon>
        <taxon>Bacillati</taxon>
        <taxon>Bacillota</taxon>
        <taxon>Negativicutes</taxon>
        <taxon>Selenomonadales</taxon>
        <taxon>Selenomonadaceae</taxon>
        <taxon>Anaerovibrio</taxon>
    </lineage>
</organism>
<feature type="domain" description="Prohead serine protease" evidence="5">
    <location>
        <begin position="70"/>
        <end position="172"/>
    </location>
</feature>
<evidence type="ECO:0000259" key="5">
    <source>
        <dbReference type="Pfam" id="PF04586"/>
    </source>
</evidence>
<protein>
    <submittedName>
        <fullName evidence="6">Phage prohead protease, HK97 family</fullName>
    </submittedName>
</protein>
<keyword evidence="3" id="KW-0378">Hydrolase</keyword>
<dbReference type="RefSeq" id="WP_080326314.1">
    <property type="nucleotide sequence ID" value="NZ_FQYW01000030.1"/>
</dbReference>
<dbReference type="NCBIfam" id="NF045541">
    <property type="entry name" value="scaf_prot_MCP2"/>
    <property type="match status" value="1"/>
</dbReference>
<dbReference type="GO" id="GO:0008233">
    <property type="term" value="F:peptidase activity"/>
    <property type="evidence" value="ECO:0007669"/>
    <property type="project" value="UniProtKB-KW"/>
</dbReference>
<accession>A0A1M6GEG2</accession>
<evidence type="ECO:0000256" key="4">
    <source>
        <dbReference type="SAM" id="MobiDB-lite"/>
    </source>
</evidence>
<evidence type="ECO:0000256" key="2">
    <source>
        <dbReference type="ARBA" id="ARBA00022670"/>
    </source>
</evidence>
<dbReference type="EMBL" id="FQYW01000030">
    <property type="protein sequence ID" value="SHJ08318.1"/>
    <property type="molecule type" value="Genomic_DNA"/>
</dbReference>
<dbReference type="OrthoDB" id="9806592at2"/>
<keyword evidence="1" id="KW-1188">Viral release from host cell</keyword>
<dbReference type="GO" id="GO:0006508">
    <property type="term" value="P:proteolysis"/>
    <property type="evidence" value="ECO:0007669"/>
    <property type="project" value="UniProtKB-KW"/>
</dbReference>
<keyword evidence="2 6" id="KW-0645">Protease</keyword>
<evidence type="ECO:0000256" key="1">
    <source>
        <dbReference type="ARBA" id="ARBA00022612"/>
    </source>
</evidence>
<dbReference type="Pfam" id="PF25209">
    <property type="entry name" value="Phage_capsid_4"/>
    <property type="match status" value="1"/>
</dbReference>
<gene>
    <name evidence="6" type="ORF">SAMN02745671_02626</name>
</gene>
<evidence type="ECO:0000313" key="7">
    <source>
        <dbReference type="Proteomes" id="UP000191240"/>
    </source>
</evidence>
<evidence type="ECO:0000313" key="6">
    <source>
        <dbReference type="EMBL" id="SHJ08318.1"/>
    </source>
</evidence>
<name>A0A1M6GEG2_9FIRM</name>
<dbReference type="Pfam" id="PF04586">
    <property type="entry name" value="Peptidase_S78"/>
    <property type="match status" value="1"/>
</dbReference>
<dbReference type="InterPro" id="IPR054613">
    <property type="entry name" value="Peptidase_S78_dom"/>
</dbReference>